<dbReference type="EMBL" id="CP002565">
    <property type="protein sequence ID" value="AEB69099.1"/>
    <property type="molecule type" value="Genomic_DNA"/>
</dbReference>
<dbReference type="AlphaFoldDB" id="F4BZV4"/>
<dbReference type="PANTHER" id="PTHR10744">
    <property type="entry name" value="40S RIBOSOMAL PROTEIN S11 FAMILY MEMBER"/>
    <property type="match status" value="1"/>
</dbReference>
<evidence type="ECO:0000256" key="1">
    <source>
        <dbReference type="ARBA" id="ARBA00010254"/>
    </source>
</evidence>
<dbReference type="NCBIfam" id="TIGR03630">
    <property type="entry name" value="uS17_arch"/>
    <property type="match status" value="1"/>
</dbReference>
<dbReference type="PANTHER" id="PTHR10744:SF9">
    <property type="entry name" value="40S RIBOSOMAL PROTEIN S11-RELATED"/>
    <property type="match status" value="1"/>
</dbReference>
<dbReference type="GO" id="GO:0022627">
    <property type="term" value="C:cytosolic small ribosomal subunit"/>
    <property type="evidence" value="ECO:0007669"/>
    <property type="project" value="UniProtKB-UniRule"/>
</dbReference>
<evidence type="ECO:0000256" key="6">
    <source>
        <dbReference type="ARBA" id="ARBA00023274"/>
    </source>
</evidence>
<dbReference type="SUPFAM" id="SSF50249">
    <property type="entry name" value="Nucleic acid-binding proteins"/>
    <property type="match status" value="1"/>
</dbReference>
<dbReference type="KEGG" id="mcj:MCON_2694"/>
<dbReference type="Proteomes" id="UP000007807">
    <property type="component" value="Chromosome"/>
</dbReference>
<comment type="similarity">
    <text evidence="1 7 8">Belongs to the universal ribosomal protein uS17 family.</text>
</comment>
<evidence type="ECO:0000256" key="2">
    <source>
        <dbReference type="ARBA" id="ARBA00011458"/>
    </source>
</evidence>
<comment type="function">
    <text evidence="7">One of the primary rRNA binding proteins, it binds specifically to the 5'-end of 16S ribosomal RNA.</text>
</comment>
<keyword evidence="10" id="KW-1185">Reference proteome</keyword>
<reference evidence="9 10" key="1">
    <citation type="journal article" date="2011" name="J. Bacteriol.">
        <title>Complete genome sequence of Methanosaeta concilii, a specialist in aceticlastic methanogenesis.</title>
        <authorList>
            <person name="Barber R.D."/>
            <person name="Zhang L."/>
            <person name="Harnack M."/>
            <person name="Olson M.V."/>
            <person name="Kaul R."/>
            <person name="Ingram-Smith C."/>
            <person name="Smith K.S."/>
        </authorList>
    </citation>
    <scope>NUCLEOTIDE SEQUENCE [LARGE SCALE GENOMIC DNA]</scope>
    <source>
        <strain evidence="10">ATCC 5969 / DSM 3671 / JCM 10134 / NBRC 103675 / OCM 69 / GP-6</strain>
    </source>
</reference>
<dbReference type="GO" id="GO:0003735">
    <property type="term" value="F:structural constituent of ribosome"/>
    <property type="evidence" value="ECO:0007669"/>
    <property type="project" value="UniProtKB-UniRule"/>
</dbReference>
<dbReference type="CDD" id="cd00364">
    <property type="entry name" value="Ribosomal_uS17"/>
    <property type="match status" value="1"/>
</dbReference>
<dbReference type="InterPro" id="IPR019978">
    <property type="entry name" value="Ribosomal_uS17_archaeal"/>
</dbReference>
<organism evidence="9 10">
    <name type="scientific">Methanothrix soehngenii (strain ATCC 5969 / DSM 3671 / JCM 10134 / NBRC 103675 / OCM 69 / GP-6)</name>
    <name type="common">Methanosaeta concilii</name>
    <dbReference type="NCBI Taxonomy" id="990316"/>
    <lineage>
        <taxon>Archaea</taxon>
        <taxon>Methanobacteriati</taxon>
        <taxon>Methanobacteriota</taxon>
        <taxon>Stenosarchaea group</taxon>
        <taxon>Methanomicrobia</taxon>
        <taxon>Methanotrichales</taxon>
        <taxon>Methanotrichaceae</taxon>
        <taxon>Methanothrix</taxon>
    </lineage>
</organism>
<evidence type="ECO:0000256" key="3">
    <source>
        <dbReference type="ARBA" id="ARBA00022730"/>
    </source>
</evidence>
<dbReference type="GO" id="GO:0006412">
    <property type="term" value="P:translation"/>
    <property type="evidence" value="ECO:0007669"/>
    <property type="project" value="UniProtKB-UniRule"/>
</dbReference>
<dbReference type="FunCoup" id="F4BZV4">
    <property type="interactions" value="137"/>
</dbReference>
<dbReference type="InterPro" id="IPR028333">
    <property type="entry name" value="Ribosomal_uS17_arc/euk"/>
</dbReference>
<dbReference type="PROSITE" id="PS00056">
    <property type="entry name" value="RIBOSOMAL_S17"/>
    <property type="match status" value="1"/>
</dbReference>
<dbReference type="Gene3D" id="2.40.50.1000">
    <property type="match status" value="1"/>
</dbReference>
<keyword evidence="3 7" id="KW-0699">rRNA-binding</keyword>
<dbReference type="InParanoid" id="F4BZV4"/>
<dbReference type="Pfam" id="PF00366">
    <property type="entry name" value="Ribosomal_S17"/>
    <property type="match status" value="1"/>
</dbReference>
<evidence type="ECO:0000256" key="4">
    <source>
        <dbReference type="ARBA" id="ARBA00022884"/>
    </source>
</evidence>
<dbReference type="HAMAP" id="MF_01345_A">
    <property type="entry name" value="Ribosomal_uS17_A"/>
    <property type="match status" value="1"/>
</dbReference>
<proteinExistence type="inferred from homology"/>
<dbReference type="STRING" id="990316.MCON_2694"/>
<keyword evidence="6 7" id="KW-0687">Ribonucleoprotein</keyword>
<evidence type="ECO:0000256" key="7">
    <source>
        <dbReference type="HAMAP-Rule" id="MF_01345"/>
    </source>
</evidence>
<dbReference type="InterPro" id="IPR012340">
    <property type="entry name" value="NA-bd_OB-fold"/>
</dbReference>
<dbReference type="NCBIfam" id="NF006345">
    <property type="entry name" value="PRK08572.1"/>
    <property type="match status" value="1"/>
</dbReference>
<accession>F4BZV4</accession>
<dbReference type="FunFam" id="2.40.50.1000:FF:000005">
    <property type="entry name" value="30S ribosomal protein S17"/>
    <property type="match status" value="1"/>
</dbReference>
<protein>
    <recommendedName>
        <fullName evidence="7">Small ribosomal subunit protein uS17</fullName>
    </recommendedName>
</protein>
<dbReference type="HOGENOM" id="CLU_073626_0_3_2"/>
<name>F4BZV4_METSG</name>
<evidence type="ECO:0000313" key="9">
    <source>
        <dbReference type="EMBL" id="AEB69099.1"/>
    </source>
</evidence>
<evidence type="ECO:0000256" key="8">
    <source>
        <dbReference type="RuleBase" id="RU003872"/>
    </source>
</evidence>
<keyword evidence="4 7" id="KW-0694">RNA-binding</keyword>
<gene>
    <name evidence="9" type="primary">rpsQ</name>
    <name evidence="7" type="synonym">rps17</name>
    <name evidence="9" type="ordered locus">MCON_2694</name>
</gene>
<evidence type="ECO:0000256" key="5">
    <source>
        <dbReference type="ARBA" id="ARBA00022980"/>
    </source>
</evidence>
<dbReference type="PRINTS" id="PR00973">
    <property type="entry name" value="RIBOSOMALS17"/>
</dbReference>
<dbReference type="GO" id="GO:0019843">
    <property type="term" value="F:rRNA binding"/>
    <property type="evidence" value="ECO:0007669"/>
    <property type="project" value="UniProtKB-UniRule"/>
</dbReference>
<comment type="subunit">
    <text evidence="2 7">Part of the 30S ribosomal subunit.</text>
</comment>
<keyword evidence="5 7" id="KW-0689">Ribosomal protein</keyword>
<dbReference type="InterPro" id="IPR019979">
    <property type="entry name" value="Ribosomal_uS17_CS"/>
</dbReference>
<sequence>MEVMRDIGLDVAPPEKECNDPKCPFHGTLPVRGQVFSCTVVSDKMDNTVVVMRKFEKKATKYERFEKRQSKIHAHNPPCLEAKAGDRVKIAECRPLSKTKSYVVVEVLK</sequence>
<dbReference type="InterPro" id="IPR000266">
    <property type="entry name" value="Ribosomal_uS17"/>
</dbReference>
<evidence type="ECO:0000313" key="10">
    <source>
        <dbReference type="Proteomes" id="UP000007807"/>
    </source>
</evidence>